<dbReference type="Pfam" id="PF00082">
    <property type="entry name" value="Peptidase_S8"/>
    <property type="match status" value="1"/>
</dbReference>
<evidence type="ECO:0000256" key="4">
    <source>
        <dbReference type="ARBA" id="ARBA00022825"/>
    </source>
</evidence>
<organism evidence="9 10">
    <name type="scientific">Protaetiibacter mangrovi</name>
    <dbReference type="NCBI Taxonomy" id="2970926"/>
    <lineage>
        <taxon>Bacteria</taxon>
        <taxon>Bacillati</taxon>
        <taxon>Actinomycetota</taxon>
        <taxon>Actinomycetes</taxon>
        <taxon>Micrococcales</taxon>
        <taxon>Microbacteriaceae</taxon>
        <taxon>Protaetiibacter</taxon>
    </lineage>
</organism>
<dbReference type="InterPro" id="IPR013783">
    <property type="entry name" value="Ig-like_fold"/>
</dbReference>
<dbReference type="PANTHER" id="PTHR43806">
    <property type="entry name" value="PEPTIDASE S8"/>
    <property type="match status" value="1"/>
</dbReference>
<accession>A0ABT1ZBI7</accession>
<dbReference type="SUPFAM" id="SSF52743">
    <property type="entry name" value="Subtilisin-like"/>
    <property type="match status" value="1"/>
</dbReference>
<keyword evidence="3 5" id="KW-0378">Hydrolase</keyword>
<evidence type="ECO:0000256" key="5">
    <source>
        <dbReference type="PROSITE-ProRule" id="PRU01240"/>
    </source>
</evidence>
<keyword evidence="2 5" id="KW-0645">Protease</keyword>
<dbReference type="Gene3D" id="3.40.50.200">
    <property type="entry name" value="Peptidase S8/S53 domain"/>
    <property type="match status" value="1"/>
</dbReference>
<dbReference type="PRINTS" id="PR00723">
    <property type="entry name" value="SUBTILISIN"/>
</dbReference>
<evidence type="ECO:0000313" key="9">
    <source>
        <dbReference type="EMBL" id="MCS0498058.1"/>
    </source>
</evidence>
<keyword evidence="7" id="KW-0472">Membrane</keyword>
<comment type="caution">
    <text evidence="9">The sequence shown here is derived from an EMBL/GenBank/DDBJ whole genome shotgun (WGS) entry which is preliminary data.</text>
</comment>
<sequence>MTALPYPHTRGWSVPRLPSTLTGRRARLAAVIALVAASAVIAATALVALAPAITLPAGRYILSFGDEARATQVAANLELTPTAEYASVQGYAAQLTSAQATALSRDGSVRGITIDRPTWGYGQTVTNVPKAVEATGAPVYAGDGIDDYSGPAVAVIDSGVDENADYDLAGAVNCFGSGTASDANGHGTGVSGYMAASDNAIGIVGVAPGAPIYSVRVLGTKNEGTLSGLMCGLDWVLQNHAQYDIEVVNMSMGTTGADDGNCGYSNGDVVHQAICDIVAAGVTVVAAAGNQKVDFRTLIPAAYDEVLTATNYADYDGMPGGVGVAPCAVETPDDSYAATTNFAVLDSDKAHTVAAPGMCPYTLKKGGGAAYIQSGTSMSTAATSGVVLDCLSPGGACVGKSPAEIIQVIRAQAAAAAQLRGHQFTGDPLNPVSGKYFGFAVSVIPVGDIVPTPTPTPTDTPTPTPTPTATETPTPTPTPTPTQAPDTQAPIVSILTPSSGQTISGSFTALASASDDVGVEGVSFWSGSQKLGDAAWTGQYWALTVNTSAYRNGSYPIVAKARDAAGNTGNSAQITVVIRN</sequence>
<name>A0ABT1ZBI7_9MICO</name>
<evidence type="ECO:0000259" key="8">
    <source>
        <dbReference type="Pfam" id="PF00082"/>
    </source>
</evidence>
<feature type="active site" description="Charge relay system" evidence="5">
    <location>
        <position position="186"/>
    </location>
</feature>
<feature type="transmembrane region" description="Helical" evidence="7">
    <location>
        <begin position="28"/>
        <end position="53"/>
    </location>
</feature>
<keyword evidence="4 5" id="KW-0720">Serine protease</keyword>
<feature type="active site" description="Charge relay system" evidence="5">
    <location>
        <position position="377"/>
    </location>
</feature>
<dbReference type="Pfam" id="PF17957">
    <property type="entry name" value="Big_7"/>
    <property type="match status" value="1"/>
</dbReference>
<proteinExistence type="inferred from homology"/>
<keyword evidence="7" id="KW-1133">Transmembrane helix</keyword>
<dbReference type="RefSeq" id="WP_258796932.1">
    <property type="nucleotide sequence ID" value="NZ_JANTHX010000002.1"/>
</dbReference>
<evidence type="ECO:0000313" key="10">
    <source>
        <dbReference type="Proteomes" id="UP001205337"/>
    </source>
</evidence>
<dbReference type="InterPro" id="IPR000209">
    <property type="entry name" value="Peptidase_S8/S53_dom"/>
</dbReference>
<keyword evidence="7" id="KW-0812">Transmembrane</keyword>
<evidence type="ECO:0000256" key="1">
    <source>
        <dbReference type="ARBA" id="ARBA00011073"/>
    </source>
</evidence>
<evidence type="ECO:0000256" key="6">
    <source>
        <dbReference type="SAM" id="MobiDB-lite"/>
    </source>
</evidence>
<dbReference type="PROSITE" id="PS51892">
    <property type="entry name" value="SUBTILASE"/>
    <property type="match status" value="1"/>
</dbReference>
<evidence type="ECO:0000256" key="2">
    <source>
        <dbReference type="ARBA" id="ARBA00022670"/>
    </source>
</evidence>
<dbReference type="PROSITE" id="PS00137">
    <property type="entry name" value="SUBTILASE_HIS"/>
    <property type="match status" value="1"/>
</dbReference>
<keyword evidence="10" id="KW-1185">Reference proteome</keyword>
<evidence type="ECO:0000256" key="7">
    <source>
        <dbReference type="SAM" id="Phobius"/>
    </source>
</evidence>
<dbReference type="EMBL" id="JANTHX010000002">
    <property type="protein sequence ID" value="MCS0498058.1"/>
    <property type="molecule type" value="Genomic_DNA"/>
</dbReference>
<dbReference type="PANTHER" id="PTHR43806:SF11">
    <property type="entry name" value="CEREVISIN-RELATED"/>
    <property type="match status" value="1"/>
</dbReference>
<dbReference type="Gene3D" id="2.60.40.10">
    <property type="entry name" value="Immunoglobulins"/>
    <property type="match status" value="1"/>
</dbReference>
<dbReference type="InterPro" id="IPR022398">
    <property type="entry name" value="Peptidase_S8_His-AS"/>
</dbReference>
<feature type="compositionally biased region" description="Pro residues" evidence="6">
    <location>
        <begin position="452"/>
        <end position="466"/>
    </location>
</feature>
<feature type="domain" description="Peptidase S8/S53" evidence="8">
    <location>
        <begin position="149"/>
        <end position="413"/>
    </location>
</feature>
<feature type="region of interest" description="Disordered" evidence="6">
    <location>
        <begin position="449"/>
        <end position="487"/>
    </location>
</feature>
<dbReference type="InterPro" id="IPR036852">
    <property type="entry name" value="Peptidase_S8/S53_dom_sf"/>
</dbReference>
<feature type="active site" description="Charge relay system" evidence="5">
    <location>
        <position position="157"/>
    </location>
</feature>
<dbReference type="InterPro" id="IPR050131">
    <property type="entry name" value="Peptidase_S8_subtilisin-like"/>
</dbReference>
<reference evidence="9 10" key="1">
    <citation type="submission" date="2022-08" db="EMBL/GenBank/DDBJ databases">
        <authorList>
            <person name="Li F."/>
        </authorList>
    </citation>
    <scope>NUCLEOTIDE SEQUENCE [LARGE SCALE GENOMIC DNA]</scope>
    <source>
        <strain evidence="9 10">10F1B-8-1</strain>
    </source>
</reference>
<gene>
    <name evidence="9" type="ORF">NUH29_00640</name>
</gene>
<evidence type="ECO:0000256" key="3">
    <source>
        <dbReference type="ARBA" id="ARBA00022801"/>
    </source>
</evidence>
<protein>
    <submittedName>
        <fullName evidence="9">S8 family serine peptidase</fullName>
    </submittedName>
</protein>
<dbReference type="Proteomes" id="UP001205337">
    <property type="component" value="Unassembled WGS sequence"/>
</dbReference>
<dbReference type="InterPro" id="IPR015500">
    <property type="entry name" value="Peptidase_S8_subtilisin-rel"/>
</dbReference>
<comment type="similarity">
    <text evidence="1 5">Belongs to the peptidase S8 family.</text>
</comment>